<keyword evidence="5 8" id="KW-0456">Lyase</keyword>
<dbReference type="Pfam" id="PF00484">
    <property type="entry name" value="Pro_CA"/>
    <property type="match status" value="1"/>
</dbReference>
<evidence type="ECO:0000256" key="6">
    <source>
        <dbReference type="ARBA" id="ARBA00048348"/>
    </source>
</evidence>
<feature type="binding site" evidence="7">
    <location>
        <position position="99"/>
    </location>
    <ligand>
        <name>Zn(2+)</name>
        <dbReference type="ChEBI" id="CHEBI:29105"/>
    </ligand>
</feature>
<dbReference type="InterPro" id="IPR045066">
    <property type="entry name" value="Beta_CA_cladeB"/>
</dbReference>
<dbReference type="InterPro" id="IPR001765">
    <property type="entry name" value="Carbonic_anhydrase"/>
</dbReference>
<reference evidence="9 10" key="1">
    <citation type="submission" date="2020-07" db="EMBL/GenBank/DDBJ databases">
        <title>Genomic Encyclopedia of Type Strains, Phase IV (KMG-V): Genome sequencing to study the core and pangenomes of soil and plant-associated prokaryotes.</title>
        <authorList>
            <person name="Whitman W."/>
        </authorList>
    </citation>
    <scope>NUCLEOTIDE SEQUENCE [LARGE SCALE GENOMIC DNA]</scope>
    <source>
        <strain evidence="9 10">AN3</strain>
    </source>
</reference>
<comment type="function">
    <text evidence="8">Reversible hydration of carbon dioxide.</text>
</comment>
<protein>
    <recommendedName>
        <fullName evidence="2 8">Carbonic anhydrase</fullName>
        <ecNumber evidence="2 8">4.2.1.1</ecNumber>
    </recommendedName>
    <alternativeName>
        <fullName evidence="8">Carbonate dehydratase</fullName>
    </alternativeName>
</protein>
<dbReference type="GO" id="GO:0004089">
    <property type="term" value="F:carbonate dehydratase activity"/>
    <property type="evidence" value="ECO:0007669"/>
    <property type="project" value="UniProtKB-UniRule"/>
</dbReference>
<evidence type="ECO:0000313" key="10">
    <source>
        <dbReference type="Proteomes" id="UP000549052"/>
    </source>
</evidence>
<comment type="caution">
    <text evidence="9">The sequence shown here is derived from an EMBL/GenBank/DDBJ whole genome shotgun (WGS) entry which is preliminary data.</text>
</comment>
<accession>A0A839EJT4</accession>
<feature type="binding site" evidence="7">
    <location>
        <position position="102"/>
    </location>
    <ligand>
        <name>Zn(2+)</name>
        <dbReference type="ChEBI" id="CHEBI:29105"/>
    </ligand>
</feature>
<evidence type="ECO:0000256" key="7">
    <source>
        <dbReference type="PIRSR" id="PIRSR601765-1"/>
    </source>
</evidence>
<dbReference type="Gene3D" id="3.40.1050.10">
    <property type="entry name" value="Carbonic anhydrase"/>
    <property type="match status" value="1"/>
</dbReference>
<comment type="similarity">
    <text evidence="1 8">Belongs to the beta-class carbonic anhydrase family.</text>
</comment>
<feature type="binding site" evidence="7">
    <location>
        <position position="40"/>
    </location>
    <ligand>
        <name>Zn(2+)</name>
        <dbReference type="ChEBI" id="CHEBI:29105"/>
    </ligand>
</feature>
<feature type="binding site" evidence="7">
    <location>
        <position position="42"/>
    </location>
    <ligand>
        <name>Zn(2+)</name>
        <dbReference type="ChEBI" id="CHEBI:29105"/>
    </ligand>
</feature>
<evidence type="ECO:0000256" key="8">
    <source>
        <dbReference type="RuleBase" id="RU003956"/>
    </source>
</evidence>
<proteinExistence type="inferred from homology"/>
<evidence type="ECO:0000256" key="4">
    <source>
        <dbReference type="ARBA" id="ARBA00022833"/>
    </source>
</evidence>
<evidence type="ECO:0000256" key="1">
    <source>
        <dbReference type="ARBA" id="ARBA00006217"/>
    </source>
</evidence>
<organism evidence="9 10">
    <name type="scientific">Phyllobacterium myrsinacearum</name>
    <dbReference type="NCBI Taxonomy" id="28101"/>
    <lineage>
        <taxon>Bacteria</taxon>
        <taxon>Pseudomonadati</taxon>
        <taxon>Pseudomonadota</taxon>
        <taxon>Alphaproteobacteria</taxon>
        <taxon>Hyphomicrobiales</taxon>
        <taxon>Phyllobacteriaceae</taxon>
        <taxon>Phyllobacterium</taxon>
    </lineage>
</organism>
<dbReference type="EMBL" id="JACGXN010000003">
    <property type="protein sequence ID" value="MBA8879122.1"/>
    <property type="molecule type" value="Genomic_DNA"/>
</dbReference>
<comment type="cofactor">
    <cofactor evidence="7">
        <name>Zn(2+)</name>
        <dbReference type="ChEBI" id="CHEBI:29105"/>
    </cofactor>
    <text evidence="7">Binds 1 zinc ion per subunit.</text>
</comment>
<name>A0A839EJT4_9HYPH</name>
<dbReference type="InterPro" id="IPR036874">
    <property type="entry name" value="Carbonic_anhydrase_sf"/>
</dbReference>
<dbReference type="AlphaFoldDB" id="A0A839EJT4"/>
<dbReference type="EC" id="4.2.1.1" evidence="2 8"/>
<dbReference type="Proteomes" id="UP000549052">
    <property type="component" value="Unassembled WGS sequence"/>
</dbReference>
<evidence type="ECO:0000256" key="5">
    <source>
        <dbReference type="ARBA" id="ARBA00023239"/>
    </source>
</evidence>
<keyword evidence="3 7" id="KW-0479">Metal-binding</keyword>
<dbReference type="CDD" id="cd00884">
    <property type="entry name" value="beta_CA_cladeB"/>
    <property type="match status" value="1"/>
</dbReference>
<evidence type="ECO:0000256" key="3">
    <source>
        <dbReference type="ARBA" id="ARBA00022723"/>
    </source>
</evidence>
<keyword evidence="4 7" id="KW-0862">Zinc</keyword>
<dbReference type="PROSITE" id="PS00705">
    <property type="entry name" value="PROK_CO2_ANHYDRASE_2"/>
    <property type="match status" value="1"/>
</dbReference>
<comment type="catalytic activity">
    <reaction evidence="6 8">
        <text>hydrogencarbonate + H(+) = CO2 + H2O</text>
        <dbReference type="Rhea" id="RHEA:10748"/>
        <dbReference type="ChEBI" id="CHEBI:15377"/>
        <dbReference type="ChEBI" id="CHEBI:15378"/>
        <dbReference type="ChEBI" id="CHEBI:16526"/>
        <dbReference type="ChEBI" id="CHEBI:17544"/>
        <dbReference type="EC" id="4.2.1.1"/>
    </reaction>
</comment>
<keyword evidence="10" id="KW-1185">Reference proteome</keyword>
<dbReference type="InterPro" id="IPR015892">
    <property type="entry name" value="Carbonic_anhydrase_CS"/>
</dbReference>
<dbReference type="SUPFAM" id="SSF53056">
    <property type="entry name" value="beta-carbonic anhydrase, cab"/>
    <property type="match status" value="1"/>
</dbReference>
<dbReference type="GO" id="GO:0008270">
    <property type="term" value="F:zinc ion binding"/>
    <property type="evidence" value="ECO:0007669"/>
    <property type="project" value="UniProtKB-UniRule"/>
</dbReference>
<dbReference type="PANTHER" id="PTHR11002:SF76">
    <property type="entry name" value="CARBONIC ANHYDRASE"/>
    <property type="match status" value="1"/>
</dbReference>
<dbReference type="PROSITE" id="PS00704">
    <property type="entry name" value="PROK_CO2_ANHYDRASE_1"/>
    <property type="match status" value="1"/>
</dbReference>
<gene>
    <name evidence="9" type="ORF">FHW16_002840</name>
</gene>
<evidence type="ECO:0000313" key="9">
    <source>
        <dbReference type="EMBL" id="MBA8879122.1"/>
    </source>
</evidence>
<dbReference type="RefSeq" id="WP_182549964.1">
    <property type="nucleotide sequence ID" value="NZ_JACGXN010000003.1"/>
</dbReference>
<dbReference type="PANTHER" id="PTHR11002">
    <property type="entry name" value="CARBONIC ANHYDRASE"/>
    <property type="match status" value="1"/>
</dbReference>
<evidence type="ECO:0000256" key="2">
    <source>
        <dbReference type="ARBA" id="ARBA00012925"/>
    </source>
</evidence>
<sequence length="236" mass="25127">MGNLLKGISTFHGAVFPNDSALYQKLAKEGQRPQALMISCADSRVMPETITQSGPGELFVCRNAGNIVPPFSTANGGVSSAIEYAVVALGVRDIIVCGHSDCGAMKGLCHPEILTPMPNVAAWLKHSHAAYSIVCEAYPADLSGPDRVRAVAMENIIVQLDHLRTHPSVAAKLATNEIVLHGWFFDIETGEVQVYDGAVSAFIKVKEDQPLPAAVTGRGRPRITHQTANRAGGVMS</sequence>
<dbReference type="SMART" id="SM00947">
    <property type="entry name" value="Pro_CA"/>
    <property type="match status" value="1"/>
</dbReference>
<dbReference type="GO" id="GO:0015976">
    <property type="term" value="P:carbon utilization"/>
    <property type="evidence" value="ECO:0007669"/>
    <property type="project" value="InterPro"/>
</dbReference>